<reference evidence="6" key="1">
    <citation type="submission" date="2022-08" db="EMBL/GenBank/DDBJ databases">
        <authorList>
            <person name="Deng Y."/>
            <person name="Han X.-F."/>
            <person name="Zhang Y.-Q."/>
        </authorList>
    </citation>
    <scope>NUCLEOTIDE SEQUENCE</scope>
    <source>
        <strain evidence="6">CPCC 203407</strain>
    </source>
</reference>
<dbReference type="InterPro" id="IPR011251">
    <property type="entry name" value="Luciferase-like_dom"/>
</dbReference>
<evidence type="ECO:0000259" key="5">
    <source>
        <dbReference type="Pfam" id="PF00296"/>
    </source>
</evidence>
<dbReference type="InterPro" id="IPR036661">
    <property type="entry name" value="Luciferase-like_sf"/>
</dbReference>
<dbReference type="Pfam" id="PF00296">
    <property type="entry name" value="Bac_luciferase"/>
    <property type="match status" value="1"/>
</dbReference>
<evidence type="ECO:0000313" key="6">
    <source>
        <dbReference type="EMBL" id="MCS5726701.1"/>
    </source>
</evidence>
<gene>
    <name evidence="6" type="ORF">N1028_12435</name>
</gene>
<name>A0AA41XJR1_9MICO</name>
<evidence type="ECO:0000256" key="1">
    <source>
        <dbReference type="ARBA" id="ARBA00022630"/>
    </source>
</evidence>
<dbReference type="CDD" id="cd01094">
    <property type="entry name" value="Alkanesulfonate_monoxygenase"/>
    <property type="match status" value="1"/>
</dbReference>
<organism evidence="6 7">
    <name type="scientific">Herbiconiux oxytropis</name>
    <dbReference type="NCBI Taxonomy" id="2970915"/>
    <lineage>
        <taxon>Bacteria</taxon>
        <taxon>Bacillati</taxon>
        <taxon>Actinomycetota</taxon>
        <taxon>Actinomycetes</taxon>
        <taxon>Micrococcales</taxon>
        <taxon>Microbacteriaceae</taxon>
        <taxon>Herbiconiux</taxon>
    </lineage>
</organism>
<dbReference type="PANTHER" id="PTHR42847:SF4">
    <property type="entry name" value="ALKANESULFONATE MONOOXYGENASE-RELATED"/>
    <property type="match status" value="1"/>
</dbReference>
<keyword evidence="1" id="KW-0285">Flavoprotein</keyword>
<evidence type="ECO:0000256" key="4">
    <source>
        <dbReference type="ARBA" id="ARBA00023033"/>
    </source>
</evidence>
<comment type="caution">
    <text evidence="6">The sequence shown here is derived from an EMBL/GenBank/DDBJ whole genome shotgun (WGS) entry which is preliminary data.</text>
</comment>
<evidence type="ECO:0000313" key="7">
    <source>
        <dbReference type="Proteomes" id="UP001165587"/>
    </source>
</evidence>
<evidence type="ECO:0000256" key="3">
    <source>
        <dbReference type="ARBA" id="ARBA00023002"/>
    </source>
</evidence>
<keyword evidence="7" id="KW-1185">Reference proteome</keyword>
<accession>A0AA41XJR1</accession>
<keyword evidence="4" id="KW-0503">Monooxygenase</keyword>
<keyword evidence="3" id="KW-0560">Oxidoreductase</keyword>
<dbReference type="Proteomes" id="UP001165587">
    <property type="component" value="Unassembled WGS sequence"/>
</dbReference>
<dbReference type="AlphaFoldDB" id="A0AA41XJR1"/>
<keyword evidence="2" id="KW-0288">FMN</keyword>
<dbReference type="Gene3D" id="3.20.20.30">
    <property type="entry name" value="Luciferase-like domain"/>
    <property type="match status" value="1"/>
</dbReference>
<dbReference type="InterPro" id="IPR050172">
    <property type="entry name" value="SsuD_RutA_monooxygenase"/>
</dbReference>
<dbReference type="SUPFAM" id="SSF51679">
    <property type="entry name" value="Bacterial luciferase-like"/>
    <property type="match status" value="1"/>
</dbReference>
<dbReference type="PANTHER" id="PTHR42847">
    <property type="entry name" value="ALKANESULFONATE MONOOXYGENASE"/>
    <property type="match status" value="1"/>
</dbReference>
<sequence length="368" mass="40016">MKHLRSGDTGTDFQLGLFSANSPGGLAMTKAPERWSGSWDDNRALAVMADEAGIDFLLPIARFIGYGGETDFHGEILDPLSWQAGLLAATERIGVFATVHTAFNHPVITAKALATNSQIGHGRAGINIVAGWNQPEYEVFGVDLPSEHDARYALAQEWWDIVRTVLTAEEPFDWNGEHYSLKHVIGKPKSFGGLPPVLNAGSSTQGREFAARNADYVFTVVGAPEDGAPIVQSVTADARARGRDTGAITLTHVVCRPTDAEAEEFLHYYADEQADWEGIDNAMRLQGLHAKTFTPEMLGSFRSRFAAGYGSAPLVGSPDTIAALIQRYADAGFAGTTLSFMNYLDELPFFVEEVLPRLEGRGIRGERR</sequence>
<dbReference type="GO" id="GO:0016705">
    <property type="term" value="F:oxidoreductase activity, acting on paired donors, with incorporation or reduction of molecular oxygen"/>
    <property type="evidence" value="ECO:0007669"/>
    <property type="project" value="InterPro"/>
</dbReference>
<dbReference type="GO" id="GO:0004497">
    <property type="term" value="F:monooxygenase activity"/>
    <property type="evidence" value="ECO:0007669"/>
    <property type="project" value="UniProtKB-KW"/>
</dbReference>
<proteinExistence type="predicted"/>
<evidence type="ECO:0000256" key="2">
    <source>
        <dbReference type="ARBA" id="ARBA00022643"/>
    </source>
</evidence>
<feature type="domain" description="Luciferase-like" evidence="5">
    <location>
        <begin position="23"/>
        <end position="333"/>
    </location>
</feature>
<dbReference type="EMBL" id="JANLCK010000006">
    <property type="protein sequence ID" value="MCS5726701.1"/>
    <property type="molecule type" value="Genomic_DNA"/>
</dbReference>
<dbReference type="RefSeq" id="WP_259529393.1">
    <property type="nucleotide sequence ID" value="NZ_JANLCK010000006.1"/>
</dbReference>
<protein>
    <submittedName>
        <fullName evidence="6">LLM class flavin-dependent oxidoreductase</fullName>
    </submittedName>
</protein>